<feature type="compositionally biased region" description="Basic and acidic residues" evidence="1">
    <location>
        <begin position="158"/>
        <end position="167"/>
    </location>
</feature>
<evidence type="ECO:0000313" key="3">
    <source>
        <dbReference type="EMBL" id="KAF6749764.1"/>
    </source>
</evidence>
<feature type="region of interest" description="Disordered" evidence="1">
    <location>
        <begin position="148"/>
        <end position="212"/>
    </location>
</feature>
<feature type="chain" id="PRO_5034905574" evidence="2">
    <location>
        <begin position="21"/>
        <end position="373"/>
    </location>
</feature>
<evidence type="ECO:0000256" key="2">
    <source>
        <dbReference type="SAM" id="SignalP"/>
    </source>
</evidence>
<reference evidence="3 4" key="1">
    <citation type="submission" date="2020-07" db="EMBL/GenBank/DDBJ databases">
        <title>Comparative genomics of pyrophilous fungi reveals a link between fire events and developmental genes.</title>
        <authorList>
            <consortium name="DOE Joint Genome Institute"/>
            <person name="Steindorff A.S."/>
            <person name="Carver A."/>
            <person name="Calhoun S."/>
            <person name="Stillman K."/>
            <person name="Liu H."/>
            <person name="Lipzen A."/>
            <person name="Pangilinan J."/>
            <person name="Labutti K."/>
            <person name="Bruns T.D."/>
            <person name="Grigoriev I.V."/>
        </authorList>
    </citation>
    <scope>NUCLEOTIDE SEQUENCE [LARGE SCALE GENOMIC DNA]</scope>
    <source>
        <strain evidence="3 4">CBS 144469</strain>
    </source>
</reference>
<keyword evidence="4" id="KW-1185">Reference proteome</keyword>
<comment type="caution">
    <text evidence="3">The sequence shown here is derived from an EMBL/GenBank/DDBJ whole genome shotgun (WGS) entry which is preliminary data.</text>
</comment>
<evidence type="ECO:0000313" key="4">
    <source>
        <dbReference type="Proteomes" id="UP000521943"/>
    </source>
</evidence>
<dbReference type="AlphaFoldDB" id="A0A8H6M1F9"/>
<keyword evidence="2" id="KW-0732">Signal</keyword>
<feature type="signal peptide" evidence="2">
    <location>
        <begin position="1"/>
        <end position="20"/>
    </location>
</feature>
<dbReference type="Proteomes" id="UP000521943">
    <property type="component" value="Unassembled WGS sequence"/>
</dbReference>
<organism evidence="3 4">
    <name type="scientific">Ephemerocybe angulata</name>
    <dbReference type="NCBI Taxonomy" id="980116"/>
    <lineage>
        <taxon>Eukaryota</taxon>
        <taxon>Fungi</taxon>
        <taxon>Dikarya</taxon>
        <taxon>Basidiomycota</taxon>
        <taxon>Agaricomycotina</taxon>
        <taxon>Agaricomycetes</taxon>
        <taxon>Agaricomycetidae</taxon>
        <taxon>Agaricales</taxon>
        <taxon>Agaricineae</taxon>
        <taxon>Psathyrellaceae</taxon>
        <taxon>Ephemerocybe</taxon>
    </lineage>
</organism>
<protein>
    <submittedName>
        <fullName evidence="3">Uncharacterized protein</fullName>
    </submittedName>
</protein>
<feature type="compositionally biased region" description="Polar residues" evidence="1">
    <location>
        <begin position="179"/>
        <end position="190"/>
    </location>
</feature>
<evidence type="ECO:0000256" key="1">
    <source>
        <dbReference type="SAM" id="MobiDB-lite"/>
    </source>
</evidence>
<accession>A0A8H6M1F9</accession>
<feature type="compositionally biased region" description="Low complexity" evidence="1">
    <location>
        <begin position="191"/>
        <end position="204"/>
    </location>
</feature>
<sequence>MILILILGIFVPRLNLWVQSQDILHAQNKQNRARTARASSSSSSCGLHSQVVKARPAGAPPLKCVELNCHRTAAEYQNEKSTTNTDNLPITAVPMTLPASRHRTPSAEVSLTGSETPKSTIKCLWHRFSSKDVQVKLTLSANWERPHAVHSANQRCLDQGKTRHRDCTPSIIPSPTSTLSKPASDTSSLASISGSEQASPSSSSKSKKGWKSLSTIVAPPKGQRSVIAAASDKPFQVRGRGYRGQCHTNGIGRNILPYYLSALRRRSAGDPLTRTTRNATSNFRVGSDLVSQQQESIADLARELKAAPSVKVHLDNALGTARHSFVSVNPWPRGTQMEGKDKLILSLVDTSAELTVMKETLKQGETGRGTLSA</sequence>
<name>A0A8H6M1F9_9AGAR</name>
<dbReference type="EMBL" id="JACGCI010000061">
    <property type="protein sequence ID" value="KAF6749764.1"/>
    <property type="molecule type" value="Genomic_DNA"/>
</dbReference>
<proteinExistence type="predicted"/>
<gene>
    <name evidence="3" type="ORF">DFP72DRAFT_1048778</name>
</gene>
<feature type="compositionally biased region" description="Low complexity" evidence="1">
    <location>
        <begin position="168"/>
        <end position="178"/>
    </location>
</feature>